<reference evidence="1" key="1">
    <citation type="journal article" date="2021" name="Environ. Microbiol.">
        <title>Gene family expansions and transcriptome signatures uncover fungal adaptations to wood decay.</title>
        <authorList>
            <person name="Hage H."/>
            <person name="Miyauchi S."/>
            <person name="Viragh M."/>
            <person name="Drula E."/>
            <person name="Min B."/>
            <person name="Chaduli D."/>
            <person name="Navarro D."/>
            <person name="Favel A."/>
            <person name="Norest M."/>
            <person name="Lesage-Meessen L."/>
            <person name="Balint B."/>
            <person name="Merenyi Z."/>
            <person name="de Eugenio L."/>
            <person name="Morin E."/>
            <person name="Martinez A.T."/>
            <person name="Baldrian P."/>
            <person name="Stursova M."/>
            <person name="Martinez M.J."/>
            <person name="Novotny C."/>
            <person name="Magnuson J.K."/>
            <person name="Spatafora J.W."/>
            <person name="Maurice S."/>
            <person name="Pangilinan J."/>
            <person name="Andreopoulos W."/>
            <person name="LaButti K."/>
            <person name="Hundley H."/>
            <person name="Na H."/>
            <person name="Kuo A."/>
            <person name="Barry K."/>
            <person name="Lipzen A."/>
            <person name="Henrissat B."/>
            <person name="Riley R."/>
            <person name="Ahrendt S."/>
            <person name="Nagy L.G."/>
            <person name="Grigoriev I.V."/>
            <person name="Martin F."/>
            <person name="Rosso M.N."/>
        </authorList>
    </citation>
    <scope>NUCLEOTIDE SEQUENCE</scope>
    <source>
        <strain evidence="1">CBS 384.51</strain>
    </source>
</reference>
<dbReference type="Proteomes" id="UP001055072">
    <property type="component" value="Unassembled WGS sequence"/>
</dbReference>
<keyword evidence="2" id="KW-1185">Reference proteome</keyword>
<evidence type="ECO:0000313" key="1">
    <source>
        <dbReference type="EMBL" id="KAI0083298.1"/>
    </source>
</evidence>
<gene>
    <name evidence="1" type="ORF">BDY19DRAFT_910704</name>
</gene>
<proteinExistence type="predicted"/>
<sequence length="857" mass="94837">MDKGLPTHSTGTPPRFGRHSRPIWRLVALALVVVAGVQWTYLSQSQPDRPAVRVPLHAAEIFERCQQLSVKPGPPQMRDGCWSSVGVVMVVVVVLIVFEGERKHQAAMAKTVAQQRRVKDMCGEGLDQASGGGRDERVEGVYQAGGGGRDEMVGRERTESAGEERVGSERIGMARVIKTSGSSQRGRSRREGGEKLFSSCGLQSDQNIGGGEHRDRDSAYLLPLVERELYFLLQVITRKAFDKRCHGFRFVAPNVNFVGYQDAIRHLPPPPSPSTVAGPLPLVNTTCPPPSLFVVHSCSVVVGHMSLPPDAVLPSVYPVAVASNSPVLRGLVPCTLYDSNRRSTQLPMLYEYPFPHPSHRVKLPGSRTYVYLVDPSPEGKAIADALMMAQVVPSGSEKDIPWLLDVRPGDAILARPIDRAGDPEYDALQALCGIALERTESPDMKQLLEGSKYTIADVVARIDAYEEARDALLGSRVLRVKNKGKAAFEMDPRAEPVSNGPRCYPFNSMVQRTRQVEGPPATLKTVYNTPDEYQHKIQAYNNASTALNVLAWELQGPLHQLKATREFSDHINTPRLGHHDNFYWFPQQNNVAKHKFTNDQGFFSGVHKDNGDAVNGHSVGLVGSDLPAIAEPGRFHLVGLGVYFRLTYMAQVFFTGLLPHGGTAPLIPEEVEIEGWETRMFLISYPASSMLNGEARHPCASLPYEEFPLHIPPEATGAPHNTREQPFWTNHATYAQDGWVCTDARGLINFLVRAFIQLLFWILKQVPAEYGVQVDCDLITSSVTYLQDGNRVSADRWEFAPNADVQNPFGDVHKNIQDAFLKREYDRLLQGIPGVVTNKYRDWDVTTSSFGGRPKGM</sequence>
<name>A0ACB8TMS4_9APHY</name>
<accession>A0ACB8TMS4</accession>
<comment type="caution">
    <text evidence="1">The sequence shown here is derived from an EMBL/GenBank/DDBJ whole genome shotgun (WGS) entry which is preliminary data.</text>
</comment>
<evidence type="ECO:0000313" key="2">
    <source>
        <dbReference type="Proteomes" id="UP001055072"/>
    </source>
</evidence>
<protein>
    <submittedName>
        <fullName evidence="1">Uncharacterized protein</fullName>
    </submittedName>
</protein>
<dbReference type="EMBL" id="MU274975">
    <property type="protein sequence ID" value="KAI0083298.1"/>
    <property type="molecule type" value="Genomic_DNA"/>
</dbReference>
<organism evidence="1 2">
    <name type="scientific">Irpex rosettiformis</name>
    <dbReference type="NCBI Taxonomy" id="378272"/>
    <lineage>
        <taxon>Eukaryota</taxon>
        <taxon>Fungi</taxon>
        <taxon>Dikarya</taxon>
        <taxon>Basidiomycota</taxon>
        <taxon>Agaricomycotina</taxon>
        <taxon>Agaricomycetes</taxon>
        <taxon>Polyporales</taxon>
        <taxon>Irpicaceae</taxon>
        <taxon>Irpex</taxon>
    </lineage>
</organism>